<keyword evidence="6" id="KW-1185">Reference proteome</keyword>
<dbReference type="GO" id="GO:0016878">
    <property type="term" value="F:acid-thiol ligase activity"/>
    <property type="evidence" value="ECO:0007669"/>
    <property type="project" value="UniProtKB-ARBA"/>
</dbReference>
<dbReference type="InterPro" id="IPR025110">
    <property type="entry name" value="AMP-bd_C"/>
</dbReference>
<dbReference type="PANTHER" id="PTHR43767">
    <property type="entry name" value="LONG-CHAIN-FATTY-ACID--COA LIGASE"/>
    <property type="match status" value="1"/>
</dbReference>
<dbReference type="RefSeq" id="WP_078979014.1">
    <property type="nucleotide sequence ID" value="NZ_MWQN01000001.1"/>
</dbReference>
<dbReference type="PANTHER" id="PTHR43767:SF1">
    <property type="entry name" value="NONRIBOSOMAL PEPTIDE SYNTHASE PES1 (EUROFUNG)-RELATED"/>
    <property type="match status" value="1"/>
</dbReference>
<proteinExistence type="predicted"/>
<dbReference type="Gene3D" id="3.40.50.980">
    <property type="match status" value="2"/>
</dbReference>
<reference evidence="5 6" key="1">
    <citation type="submission" date="2017-03" db="EMBL/GenBank/DDBJ databases">
        <title>Draft genome sequence of Streptomyces scabrisporus NF3, endophyte isolated from Amphipterygium adstringens.</title>
        <authorList>
            <person name="Vazquez M."/>
            <person name="Ceapa C.D."/>
            <person name="Rodriguez Luna D."/>
            <person name="Sanchez Esquivel S."/>
        </authorList>
    </citation>
    <scope>NUCLEOTIDE SEQUENCE [LARGE SCALE GENOMIC DNA]</scope>
    <source>
        <strain evidence="5 6">NF3</strain>
    </source>
</reference>
<keyword evidence="1 5" id="KW-0436">Ligase</keyword>
<accession>A0A1T3NS28</accession>
<gene>
    <name evidence="5" type="ORF">B4N89_00315</name>
</gene>
<dbReference type="STRING" id="159449.B4N89_00315"/>
<dbReference type="InterPro" id="IPR000873">
    <property type="entry name" value="AMP-dep_synth/lig_dom"/>
</dbReference>
<dbReference type="Gene3D" id="2.30.38.10">
    <property type="entry name" value="Luciferase, Domain 3"/>
    <property type="match status" value="1"/>
</dbReference>
<dbReference type="SUPFAM" id="SSF56801">
    <property type="entry name" value="Acetyl-CoA synthetase-like"/>
    <property type="match status" value="1"/>
</dbReference>
<evidence type="ECO:0000256" key="2">
    <source>
        <dbReference type="ARBA" id="ARBA00022840"/>
    </source>
</evidence>
<keyword evidence="2" id="KW-0547">Nucleotide-binding</keyword>
<keyword evidence="2" id="KW-0067">ATP-binding</keyword>
<dbReference type="Pfam" id="PF00501">
    <property type="entry name" value="AMP-binding"/>
    <property type="match status" value="1"/>
</dbReference>
<dbReference type="Pfam" id="PF13193">
    <property type="entry name" value="AMP-binding_C"/>
    <property type="match status" value="1"/>
</dbReference>
<evidence type="ECO:0000313" key="5">
    <source>
        <dbReference type="EMBL" id="OPC79596.1"/>
    </source>
</evidence>
<name>A0A1T3NS28_9ACTN</name>
<dbReference type="EMBL" id="MWQN01000001">
    <property type="protein sequence ID" value="OPC79596.1"/>
    <property type="molecule type" value="Genomic_DNA"/>
</dbReference>
<protein>
    <submittedName>
        <fullName evidence="5">2,3-dihydroxybenzoate-AMP ligase</fullName>
    </submittedName>
</protein>
<feature type="domain" description="AMP-dependent synthetase/ligase" evidence="3">
    <location>
        <begin position="32"/>
        <end position="392"/>
    </location>
</feature>
<dbReference type="FunFam" id="2.30.38.10:FF:000003">
    <property type="entry name" value="Vibriobactin-specific 2,3-dihydroxybenzoate-AMP ligase"/>
    <property type="match status" value="1"/>
</dbReference>
<feature type="domain" description="AMP-binding enzyme C-terminal" evidence="4">
    <location>
        <begin position="443"/>
        <end position="518"/>
    </location>
</feature>
<comment type="caution">
    <text evidence="5">The sequence shown here is derived from an EMBL/GenBank/DDBJ whole genome shotgun (WGS) entry which is preliminary data.</text>
</comment>
<dbReference type="InterPro" id="IPR045851">
    <property type="entry name" value="AMP-bd_C_sf"/>
</dbReference>
<evidence type="ECO:0000256" key="1">
    <source>
        <dbReference type="ARBA" id="ARBA00022598"/>
    </source>
</evidence>
<dbReference type="Proteomes" id="UP000190037">
    <property type="component" value="Unassembled WGS sequence"/>
</dbReference>
<sequence length="529" mass="58290">MLAGCTPWPDEWAERYRESGYWQGRTLGDLLHDWARRYDDRVALVHRERRLSYRELDLWADRVAIRLNAEGITAGDRVVVHLPNIPEFVAVCFALFRLGAHPVFALAAHRGNEIRHLCRISEAVAYIVPDGRVGYDYPALAKRIQADVPTLRTILVVGGPDDFTDPGTSERGLEPVRVDPADVAFFLLSGGTTALPKLIPRTHDDYAYQVRAGSELCRLTRQDVYLVVLPIEFNFPWGCPGVLGTLSAGGTVVLAADAGADECFALIARERVTFTSLVPAIAHLWLEEVEWSAHDLSSLRFVQVGGAKLPAETARRIPPAFGCRLQQVFGMAEGMLSYVREDDDEETAYTTQGLPLSPADEVRIVDEHGDPVAPGAAGEMLVRGPYTLRGYYRAPEHNERAFTEDGFYRTGDVVTRTPDGHLVIEGRIKDVVIRGGDKISAPEIEEHLLALPGVHQVALIGVPDPILGERTCACVVAHGHAPELLDLRTALQDEGLADYKLPDRLEILADLPRTPLGKVDKKALVARFS</sequence>
<evidence type="ECO:0000313" key="6">
    <source>
        <dbReference type="Proteomes" id="UP000190037"/>
    </source>
</evidence>
<evidence type="ECO:0000259" key="3">
    <source>
        <dbReference type="Pfam" id="PF00501"/>
    </source>
</evidence>
<dbReference type="AlphaFoldDB" id="A0A1T3NS28"/>
<organism evidence="5 6">
    <name type="scientific">Embleya scabrispora</name>
    <dbReference type="NCBI Taxonomy" id="159449"/>
    <lineage>
        <taxon>Bacteria</taxon>
        <taxon>Bacillati</taxon>
        <taxon>Actinomycetota</taxon>
        <taxon>Actinomycetes</taxon>
        <taxon>Kitasatosporales</taxon>
        <taxon>Streptomycetaceae</taxon>
        <taxon>Embleya</taxon>
    </lineage>
</organism>
<dbReference type="GO" id="GO:0005524">
    <property type="term" value="F:ATP binding"/>
    <property type="evidence" value="ECO:0007669"/>
    <property type="project" value="UniProtKB-KW"/>
</dbReference>
<dbReference type="Gene3D" id="3.30.300.30">
    <property type="match status" value="1"/>
</dbReference>
<dbReference type="InterPro" id="IPR050237">
    <property type="entry name" value="ATP-dep_AMP-bd_enzyme"/>
</dbReference>
<evidence type="ECO:0000259" key="4">
    <source>
        <dbReference type="Pfam" id="PF13193"/>
    </source>
</evidence>